<name>A0A1I4KWB5_9GAMM</name>
<evidence type="ECO:0000313" key="5">
    <source>
        <dbReference type="Proteomes" id="UP000186904"/>
    </source>
</evidence>
<evidence type="ECO:0000313" key="4">
    <source>
        <dbReference type="Proteomes" id="UP000186599"/>
    </source>
</evidence>
<dbReference type="AlphaFoldDB" id="A0A1I4KWB5"/>
<gene>
    <name evidence="3" type="ORF">FA869_16510</name>
    <name evidence="2" type="ORF">SAMN04487855_1440</name>
    <name evidence="1" type="ORF">SAMN05216589_0183</name>
</gene>
<sequence length="319" mass="36302">MLFKEKLLLSNCDSVRALDGNELRKRFLTGLAFADGVVLSPNALIDNLDVAQVIGQTNVIKYLNEEGSGKLVIRGFGMTQHAGLSEYYHALPGSFILSSLPGAPRKDALDRYQQRLMQDRVDTLQKALNEVRPATESLTLARESLRNEVFTRLQEPACAEHYFENDGDYQLFLLGASDVISRSEWYGHSQAFFRSRGLADFPRFRAEIIDPAYNSLFAVANEGFLQDDIRYLTGIPEVILDTSIGIKSLRREIELIQYPLKVFEFISSFGAGEIVRYLTDEAIGYIEDKMVDSGKSYMTRRNWFGMYPRMRRFMGLEIK</sequence>
<evidence type="ECO:0000313" key="1">
    <source>
        <dbReference type="EMBL" id="SER32114.1"/>
    </source>
</evidence>
<protein>
    <submittedName>
        <fullName evidence="2">Uncharacterized protein</fullName>
    </submittedName>
</protein>
<dbReference type="EMBL" id="FOUA01000001">
    <property type="protein sequence ID" value="SFL83062.1"/>
    <property type="molecule type" value="Genomic_DNA"/>
</dbReference>
<dbReference type="EMBL" id="FOGN01000001">
    <property type="protein sequence ID" value="SER32114.1"/>
    <property type="molecule type" value="Genomic_DNA"/>
</dbReference>
<evidence type="ECO:0000313" key="3">
    <source>
        <dbReference type="EMBL" id="TKA89550.1"/>
    </source>
</evidence>
<evidence type="ECO:0000313" key="6">
    <source>
        <dbReference type="Proteomes" id="UP000305198"/>
    </source>
</evidence>
<reference evidence="4 5" key="1">
    <citation type="submission" date="2016-10" db="EMBL/GenBank/DDBJ databases">
        <authorList>
            <person name="de Groot N.N."/>
        </authorList>
    </citation>
    <scope>NUCLEOTIDE SEQUENCE [LARGE SCALE GENOMIC DNA]</scope>
    <source>
        <strain evidence="2 4">CGMCC 1.9095</strain>
        <strain evidence="1 5">DSM 22558</strain>
    </source>
</reference>
<dbReference type="Proteomes" id="UP000186599">
    <property type="component" value="Unassembled WGS sequence"/>
</dbReference>
<dbReference type="STRING" id="653930.SAMN05216589_0183"/>
<organism evidence="2 4">
    <name type="scientific">Halopseudomonas bauzanensis</name>
    <dbReference type="NCBI Taxonomy" id="653930"/>
    <lineage>
        <taxon>Bacteria</taxon>
        <taxon>Pseudomonadati</taxon>
        <taxon>Pseudomonadota</taxon>
        <taxon>Gammaproteobacteria</taxon>
        <taxon>Pseudomonadales</taxon>
        <taxon>Pseudomonadaceae</taxon>
        <taxon>Halopseudomonas</taxon>
    </lineage>
</organism>
<evidence type="ECO:0000313" key="2">
    <source>
        <dbReference type="EMBL" id="SFL83062.1"/>
    </source>
</evidence>
<proteinExistence type="predicted"/>
<keyword evidence="4" id="KW-1185">Reference proteome</keyword>
<accession>A0A1I4KWB5</accession>
<reference evidence="3 6" key="2">
    <citation type="submission" date="2019-04" db="EMBL/GenBank/DDBJ databases">
        <title>Crypto-aerobic microbial life in anoxic (sulfidic) marine sediments.</title>
        <authorList>
            <person name="Bhattacharya S."/>
            <person name="Roy C."/>
            <person name="Mondal N."/>
            <person name="Sarkar J."/>
            <person name="Mandal S."/>
            <person name="Rameez M.J."/>
            <person name="Ghosh W."/>
        </authorList>
    </citation>
    <scope>NUCLEOTIDE SEQUENCE [LARGE SCALE GENOMIC DNA]</scope>
    <source>
        <strain evidence="3 6">SBBB</strain>
    </source>
</reference>
<dbReference type="Proteomes" id="UP000186904">
    <property type="component" value="Unassembled WGS sequence"/>
</dbReference>
<dbReference type="RefSeq" id="WP_074777250.1">
    <property type="nucleotide sequence ID" value="NZ_FOGN01000001.1"/>
</dbReference>
<dbReference type="EMBL" id="SWAV01000008">
    <property type="protein sequence ID" value="TKA89550.1"/>
    <property type="molecule type" value="Genomic_DNA"/>
</dbReference>
<dbReference type="OrthoDB" id="6396059at2"/>
<dbReference type="Proteomes" id="UP000305198">
    <property type="component" value="Unassembled WGS sequence"/>
</dbReference>